<dbReference type="PROSITE" id="PS51755">
    <property type="entry name" value="OMPR_PHOB"/>
    <property type="match status" value="1"/>
</dbReference>
<comment type="caution">
    <text evidence="10">The sequence shown here is derived from an EMBL/GenBank/DDBJ whole genome shotgun (WGS) entry which is preliminary data.</text>
</comment>
<dbReference type="Proteomes" id="UP000276055">
    <property type="component" value="Unassembled WGS sequence"/>
</dbReference>
<dbReference type="GO" id="GO:0006355">
    <property type="term" value="P:regulation of DNA-templated transcription"/>
    <property type="evidence" value="ECO:0007669"/>
    <property type="project" value="InterPro"/>
</dbReference>
<organism evidence="10 11">
    <name type="scientific">Arthrobacter oryzae</name>
    <dbReference type="NCBI Taxonomy" id="409290"/>
    <lineage>
        <taxon>Bacteria</taxon>
        <taxon>Bacillati</taxon>
        <taxon>Actinomycetota</taxon>
        <taxon>Actinomycetes</taxon>
        <taxon>Micrococcales</taxon>
        <taxon>Micrococcaceae</taxon>
        <taxon>Arthrobacter</taxon>
    </lineage>
</organism>
<feature type="compositionally biased region" description="Basic residues" evidence="7">
    <location>
        <begin position="122"/>
        <end position="136"/>
    </location>
</feature>
<feature type="modified residue" description="4-aspartylphosphate" evidence="5">
    <location>
        <position position="58"/>
    </location>
</feature>
<keyword evidence="1 5" id="KW-0597">Phosphoprotein</keyword>
<dbReference type="Pfam" id="PF00072">
    <property type="entry name" value="Response_reg"/>
    <property type="match status" value="1"/>
</dbReference>
<keyword evidence="4" id="KW-0804">Transcription</keyword>
<dbReference type="EMBL" id="RBIR01000012">
    <property type="protein sequence ID" value="RKR12682.1"/>
    <property type="molecule type" value="Genomic_DNA"/>
</dbReference>
<evidence type="ECO:0000256" key="3">
    <source>
        <dbReference type="ARBA" id="ARBA00023125"/>
    </source>
</evidence>
<dbReference type="GO" id="GO:0005829">
    <property type="term" value="C:cytosol"/>
    <property type="evidence" value="ECO:0007669"/>
    <property type="project" value="TreeGrafter"/>
</dbReference>
<evidence type="ECO:0000256" key="5">
    <source>
        <dbReference type="PROSITE-ProRule" id="PRU00169"/>
    </source>
</evidence>
<feature type="DNA-binding region" description="OmpR/PhoB-type" evidence="6">
    <location>
        <begin position="226"/>
        <end position="325"/>
    </location>
</feature>
<keyword evidence="3 6" id="KW-0238">DNA-binding</keyword>
<dbReference type="GO" id="GO:0000156">
    <property type="term" value="F:phosphorelay response regulator activity"/>
    <property type="evidence" value="ECO:0007669"/>
    <property type="project" value="TreeGrafter"/>
</dbReference>
<dbReference type="CDD" id="cd17574">
    <property type="entry name" value="REC_OmpR"/>
    <property type="match status" value="1"/>
</dbReference>
<evidence type="ECO:0000256" key="4">
    <source>
        <dbReference type="ARBA" id="ARBA00023163"/>
    </source>
</evidence>
<dbReference type="AlphaFoldDB" id="A0A495E6W8"/>
<feature type="region of interest" description="Disordered" evidence="7">
    <location>
        <begin position="120"/>
        <end position="211"/>
    </location>
</feature>
<evidence type="ECO:0000256" key="2">
    <source>
        <dbReference type="ARBA" id="ARBA00023015"/>
    </source>
</evidence>
<dbReference type="Gene3D" id="3.40.50.2300">
    <property type="match status" value="1"/>
</dbReference>
<dbReference type="SUPFAM" id="SSF52172">
    <property type="entry name" value="CheY-like"/>
    <property type="match status" value="1"/>
</dbReference>
<proteinExistence type="predicted"/>
<evidence type="ECO:0000256" key="1">
    <source>
        <dbReference type="ARBA" id="ARBA00022553"/>
    </source>
</evidence>
<dbReference type="SMART" id="SM00862">
    <property type="entry name" value="Trans_reg_C"/>
    <property type="match status" value="1"/>
</dbReference>
<evidence type="ECO:0000259" key="8">
    <source>
        <dbReference type="PROSITE" id="PS50110"/>
    </source>
</evidence>
<feature type="domain" description="Response regulatory" evidence="8">
    <location>
        <begin position="9"/>
        <end position="122"/>
    </location>
</feature>
<dbReference type="GO" id="GO:0032993">
    <property type="term" value="C:protein-DNA complex"/>
    <property type="evidence" value="ECO:0007669"/>
    <property type="project" value="TreeGrafter"/>
</dbReference>
<evidence type="ECO:0000256" key="7">
    <source>
        <dbReference type="SAM" id="MobiDB-lite"/>
    </source>
</evidence>
<dbReference type="InterPro" id="IPR011006">
    <property type="entry name" value="CheY-like_superfamily"/>
</dbReference>
<dbReference type="InterPro" id="IPR001867">
    <property type="entry name" value="OmpR/PhoB-type_DNA-bd"/>
</dbReference>
<dbReference type="GO" id="GO:0000976">
    <property type="term" value="F:transcription cis-regulatory region binding"/>
    <property type="evidence" value="ECO:0007669"/>
    <property type="project" value="TreeGrafter"/>
</dbReference>
<evidence type="ECO:0000313" key="10">
    <source>
        <dbReference type="EMBL" id="RKR12682.1"/>
    </source>
</evidence>
<keyword evidence="2" id="KW-0805">Transcription regulation</keyword>
<dbReference type="InterPro" id="IPR039420">
    <property type="entry name" value="WalR-like"/>
</dbReference>
<evidence type="ECO:0000259" key="9">
    <source>
        <dbReference type="PROSITE" id="PS51755"/>
    </source>
</evidence>
<dbReference type="PANTHER" id="PTHR48111:SF4">
    <property type="entry name" value="DNA-BINDING DUAL TRANSCRIPTIONAL REGULATOR OMPR"/>
    <property type="match status" value="1"/>
</dbReference>
<dbReference type="SUPFAM" id="SSF46894">
    <property type="entry name" value="C-terminal effector domain of the bipartite response regulators"/>
    <property type="match status" value="1"/>
</dbReference>
<feature type="domain" description="OmpR/PhoB-type" evidence="9">
    <location>
        <begin position="226"/>
        <end position="325"/>
    </location>
</feature>
<name>A0A495E6W8_9MICC</name>
<dbReference type="PANTHER" id="PTHR48111">
    <property type="entry name" value="REGULATOR OF RPOS"/>
    <property type="match status" value="1"/>
</dbReference>
<protein>
    <submittedName>
        <fullName evidence="10">Transcriptional regulator</fullName>
    </submittedName>
</protein>
<dbReference type="InterPro" id="IPR001789">
    <property type="entry name" value="Sig_transdc_resp-reg_receiver"/>
</dbReference>
<dbReference type="PROSITE" id="PS50110">
    <property type="entry name" value="RESPONSE_REGULATORY"/>
    <property type="match status" value="1"/>
</dbReference>
<gene>
    <name evidence="10" type="ORF">C8D78_3789</name>
</gene>
<accession>A0A495E6W8</accession>
<feature type="compositionally biased region" description="Low complexity" evidence="7">
    <location>
        <begin position="146"/>
        <end position="156"/>
    </location>
</feature>
<dbReference type="CDD" id="cd00383">
    <property type="entry name" value="trans_reg_C"/>
    <property type="match status" value="1"/>
</dbReference>
<evidence type="ECO:0000256" key="6">
    <source>
        <dbReference type="PROSITE-ProRule" id="PRU01091"/>
    </source>
</evidence>
<evidence type="ECO:0000313" key="11">
    <source>
        <dbReference type="Proteomes" id="UP000276055"/>
    </source>
</evidence>
<dbReference type="SMART" id="SM00448">
    <property type="entry name" value="REC"/>
    <property type="match status" value="1"/>
</dbReference>
<dbReference type="Gene3D" id="1.10.10.10">
    <property type="entry name" value="Winged helix-like DNA-binding domain superfamily/Winged helix DNA-binding domain"/>
    <property type="match status" value="1"/>
</dbReference>
<reference evidence="10 11" key="1">
    <citation type="submission" date="2018-10" db="EMBL/GenBank/DDBJ databases">
        <title>Genomic Encyclopedia of Type Strains, Phase IV (KMG-IV): sequencing the most valuable type-strain genomes for metagenomic binning, comparative biology and taxonomic classification.</title>
        <authorList>
            <person name="Goeker M."/>
        </authorList>
    </citation>
    <scope>NUCLEOTIDE SEQUENCE [LARGE SCALE GENOMIC DNA]</scope>
    <source>
        <strain evidence="10 11">DSM 25586</strain>
    </source>
</reference>
<dbReference type="Pfam" id="PF00486">
    <property type="entry name" value="Trans_reg_C"/>
    <property type="match status" value="1"/>
</dbReference>
<dbReference type="InterPro" id="IPR036388">
    <property type="entry name" value="WH-like_DNA-bd_sf"/>
</dbReference>
<dbReference type="InterPro" id="IPR016032">
    <property type="entry name" value="Sig_transdc_resp-reg_C-effctor"/>
</dbReference>
<sequence length="330" mass="35911">MVNSPNQLRAVVVDDDGDVRLLLRRTLEMQGFAVFEAASGAEALVNIQEHRPDLVTLDLNLPDLDGVEVCRRLRKFSDAYVVMLTARSDEIDELMGLEIGADDFIGKPFSPRSVQARVTAVMRRHRPTPQRPTPRRRATDFMPVAPGNSSSGSPGSTAELPDIPRRRADDVVPGAGNTTLPLTAPPQAEPRRRRAGDLVPVPPEPAGTPSRQAAMAAGAGIHPDACGVVRHGPLIVEAEGRAASIDGVELELTRTEFDLLEALAGAPRRVWTRKALLVKVWGTEWPMDEHLVEVHIGNLRKKLGDKGREPRFIRTVRGVGYRMAPAEGVG</sequence>